<dbReference type="SUPFAM" id="SSF54523">
    <property type="entry name" value="Pili subunits"/>
    <property type="match status" value="1"/>
</dbReference>
<sequence length="156" mass="17277">MKRASFTLIELIIVIAILGVLAAVVMPIYLNLRPQAIEASEDGIIAEIKVAVHHKYTENIIAGLDESAAWPAVNPFTLLAKSPPQQSIVSATQLDGYWKRYNRGGIGQWNIFCPHWDGNALGNGYTRGRMWVYCYNGSINPNYKSGEFVLEKDGGH</sequence>
<evidence type="ECO:0000256" key="1">
    <source>
        <dbReference type="SAM" id="Phobius"/>
    </source>
</evidence>
<dbReference type="AlphaFoldDB" id="A0A1F4TRR0"/>
<keyword evidence="1" id="KW-0472">Membrane</keyword>
<organism evidence="2 3">
    <name type="scientific">candidate division WOR-1 bacterium RIFOXYC2_FULL_41_25</name>
    <dbReference type="NCBI Taxonomy" id="1802586"/>
    <lineage>
        <taxon>Bacteria</taxon>
        <taxon>Bacillati</taxon>
        <taxon>Saganbacteria</taxon>
    </lineage>
</organism>
<dbReference type="InterPro" id="IPR045584">
    <property type="entry name" value="Pilin-like"/>
</dbReference>
<keyword evidence="1" id="KW-1133">Transmembrane helix</keyword>
<keyword evidence="1" id="KW-0812">Transmembrane</keyword>
<proteinExistence type="predicted"/>
<dbReference type="Proteomes" id="UP000177309">
    <property type="component" value="Unassembled WGS sequence"/>
</dbReference>
<reference evidence="2 3" key="1">
    <citation type="journal article" date="2016" name="Nat. Commun.">
        <title>Thousands of microbial genomes shed light on interconnected biogeochemical processes in an aquifer system.</title>
        <authorList>
            <person name="Anantharaman K."/>
            <person name="Brown C.T."/>
            <person name="Hug L.A."/>
            <person name="Sharon I."/>
            <person name="Castelle C.J."/>
            <person name="Probst A.J."/>
            <person name="Thomas B.C."/>
            <person name="Singh A."/>
            <person name="Wilkins M.J."/>
            <person name="Karaoz U."/>
            <person name="Brodie E.L."/>
            <person name="Williams K.H."/>
            <person name="Hubbard S.S."/>
            <person name="Banfield J.F."/>
        </authorList>
    </citation>
    <scope>NUCLEOTIDE SEQUENCE [LARGE SCALE GENOMIC DNA]</scope>
</reference>
<dbReference type="InterPro" id="IPR012902">
    <property type="entry name" value="N_methyl_site"/>
</dbReference>
<dbReference type="EMBL" id="MEUI01000002">
    <property type="protein sequence ID" value="OGC35405.1"/>
    <property type="molecule type" value="Genomic_DNA"/>
</dbReference>
<dbReference type="NCBIfam" id="TIGR02532">
    <property type="entry name" value="IV_pilin_GFxxxE"/>
    <property type="match status" value="1"/>
</dbReference>
<protein>
    <recommendedName>
        <fullName evidence="4">Type II secretion system protein GspG C-terminal domain-containing protein</fullName>
    </recommendedName>
</protein>
<gene>
    <name evidence="2" type="ORF">A2462_02550</name>
</gene>
<dbReference type="Gene3D" id="3.30.700.10">
    <property type="entry name" value="Glycoprotein, Type 4 Pilin"/>
    <property type="match status" value="1"/>
</dbReference>
<comment type="caution">
    <text evidence="2">The sequence shown here is derived from an EMBL/GenBank/DDBJ whole genome shotgun (WGS) entry which is preliminary data.</text>
</comment>
<evidence type="ECO:0008006" key="4">
    <source>
        <dbReference type="Google" id="ProtNLM"/>
    </source>
</evidence>
<dbReference type="Pfam" id="PF07963">
    <property type="entry name" value="N_methyl"/>
    <property type="match status" value="1"/>
</dbReference>
<accession>A0A1F4TRR0</accession>
<name>A0A1F4TRR0_UNCSA</name>
<evidence type="ECO:0000313" key="3">
    <source>
        <dbReference type="Proteomes" id="UP000177309"/>
    </source>
</evidence>
<evidence type="ECO:0000313" key="2">
    <source>
        <dbReference type="EMBL" id="OGC35405.1"/>
    </source>
</evidence>
<feature type="transmembrane region" description="Helical" evidence="1">
    <location>
        <begin position="7"/>
        <end position="30"/>
    </location>
</feature>